<dbReference type="AlphaFoldDB" id="A0A0N7IG49"/>
<gene>
    <name evidence="1" type="ORF">BcellWH2_04802</name>
</gene>
<evidence type="ECO:0000313" key="2">
    <source>
        <dbReference type="Proteomes" id="UP000061809"/>
    </source>
</evidence>
<reference evidence="1 2" key="1">
    <citation type="journal article" date="2015" name="Science">
        <title>Genetic determinants of in vivo fitness and diet responsiveness in multiple human gut Bacteroides.</title>
        <authorList>
            <person name="Wu M."/>
            <person name="McNulty N.P."/>
            <person name="Rodionov D.A."/>
            <person name="Khoroshkin M.S."/>
            <person name="Griffin N.W."/>
            <person name="Cheng J."/>
            <person name="Latreille P."/>
            <person name="Kerstetter R.A."/>
            <person name="Terrapon N."/>
            <person name="Henrissat B."/>
            <person name="Osterman A.L."/>
            <person name="Gordon J.I."/>
        </authorList>
    </citation>
    <scope>NUCLEOTIDE SEQUENCE [LARGE SCALE GENOMIC DNA]</scope>
    <source>
        <strain evidence="1 2">WH2</strain>
    </source>
</reference>
<dbReference type="Proteomes" id="UP000061809">
    <property type="component" value="Chromosome"/>
</dbReference>
<organism evidence="1 2">
    <name type="scientific">Bacteroides cellulosilyticus</name>
    <dbReference type="NCBI Taxonomy" id="246787"/>
    <lineage>
        <taxon>Bacteria</taxon>
        <taxon>Pseudomonadati</taxon>
        <taxon>Bacteroidota</taxon>
        <taxon>Bacteroidia</taxon>
        <taxon>Bacteroidales</taxon>
        <taxon>Bacteroidaceae</taxon>
        <taxon>Bacteroides</taxon>
    </lineage>
</organism>
<sequence length="64" mass="7158">MSAARYAIEQQISMPTEDLKRLTSQLLGFSRKGNNLDMVTEQTIQLLIDQGIFSHANGMVSMNN</sequence>
<dbReference type="RefSeq" id="WP_236707602.1">
    <property type="nucleotide sequence ID" value="NZ_CP012801.1"/>
</dbReference>
<name>A0A0N7IG49_9BACE</name>
<evidence type="ECO:0000313" key="1">
    <source>
        <dbReference type="EMBL" id="ALJ62011.1"/>
    </source>
</evidence>
<proteinExistence type="predicted"/>
<dbReference type="KEGG" id="bcel:BcellWH2_04802"/>
<protein>
    <submittedName>
        <fullName evidence="1">Uncharacterized protein</fullName>
    </submittedName>
</protein>
<accession>A0A0N7IG49</accession>
<dbReference type="EMBL" id="CP012801">
    <property type="protein sequence ID" value="ALJ62011.1"/>
    <property type="molecule type" value="Genomic_DNA"/>
</dbReference>
<dbReference type="PATRIC" id="fig|246787.4.peg.4957"/>